<gene>
    <name evidence="2" type="ORF">RIF29_41908</name>
</gene>
<accession>A0AAN9E874</accession>
<dbReference type="EMBL" id="JAYWIO010000008">
    <property type="protein sequence ID" value="KAK7247032.1"/>
    <property type="molecule type" value="Genomic_DNA"/>
</dbReference>
<evidence type="ECO:0000313" key="3">
    <source>
        <dbReference type="Proteomes" id="UP001372338"/>
    </source>
</evidence>
<evidence type="ECO:0000313" key="2">
    <source>
        <dbReference type="EMBL" id="KAK7247032.1"/>
    </source>
</evidence>
<dbReference type="AlphaFoldDB" id="A0AAN9E874"/>
<sequence>MRGKITAANPTPREGFPTPTTPPLPPTVSHGGLCLAPLQNPARPSFSFLNSLSLSLSLLCPDPFLQPKGVFNSLQSLS</sequence>
<protein>
    <submittedName>
        <fullName evidence="2">Uncharacterized protein</fullName>
    </submittedName>
</protein>
<keyword evidence="3" id="KW-1185">Reference proteome</keyword>
<organism evidence="2 3">
    <name type="scientific">Crotalaria pallida</name>
    <name type="common">Smooth rattlebox</name>
    <name type="synonym">Crotalaria striata</name>
    <dbReference type="NCBI Taxonomy" id="3830"/>
    <lineage>
        <taxon>Eukaryota</taxon>
        <taxon>Viridiplantae</taxon>
        <taxon>Streptophyta</taxon>
        <taxon>Embryophyta</taxon>
        <taxon>Tracheophyta</taxon>
        <taxon>Spermatophyta</taxon>
        <taxon>Magnoliopsida</taxon>
        <taxon>eudicotyledons</taxon>
        <taxon>Gunneridae</taxon>
        <taxon>Pentapetalae</taxon>
        <taxon>rosids</taxon>
        <taxon>fabids</taxon>
        <taxon>Fabales</taxon>
        <taxon>Fabaceae</taxon>
        <taxon>Papilionoideae</taxon>
        <taxon>50 kb inversion clade</taxon>
        <taxon>genistoids sensu lato</taxon>
        <taxon>core genistoids</taxon>
        <taxon>Crotalarieae</taxon>
        <taxon>Crotalaria</taxon>
    </lineage>
</organism>
<evidence type="ECO:0000256" key="1">
    <source>
        <dbReference type="SAM" id="MobiDB-lite"/>
    </source>
</evidence>
<name>A0AAN9E874_CROPI</name>
<comment type="caution">
    <text evidence="2">The sequence shown here is derived from an EMBL/GenBank/DDBJ whole genome shotgun (WGS) entry which is preliminary data.</text>
</comment>
<feature type="region of interest" description="Disordered" evidence="1">
    <location>
        <begin position="1"/>
        <end position="28"/>
    </location>
</feature>
<dbReference type="Proteomes" id="UP001372338">
    <property type="component" value="Unassembled WGS sequence"/>
</dbReference>
<proteinExistence type="predicted"/>
<reference evidence="2 3" key="1">
    <citation type="submission" date="2024-01" db="EMBL/GenBank/DDBJ databases">
        <title>The genomes of 5 underutilized Papilionoideae crops provide insights into root nodulation and disease resistanc.</title>
        <authorList>
            <person name="Yuan L."/>
        </authorList>
    </citation>
    <scope>NUCLEOTIDE SEQUENCE [LARGE SCALE GENOMIC DNA]</scope>
    <source>
        <strain evidence="2">ZHUSHIDOU_FW_LH</strain>
        <tissue evidence="2">Leaf</tissue>
    </source>
</reference>